<evidence type="ECO:0000313" key="4">
    <source>
        <dbReference type="Proteomes" id="UP000037035"/>
    </source>
</evidence>
<evidence type="ECO:0000256" key="2">
    <source>
        <dbReference type="SAM" id="SignalP"/>
    </source>
</evidence>
<protein>
    <submittedName>
        <fullName evidence="3">Uncharacterized protein</fullName>
    </submittedName>
</protein>
<dbReference type="EMBL" id="LAVV01007171">
    <property type="protein sequence ID" value="KNZ56861.1"/>
    <property type="molecule type" value="Genomic_DNA"/>
</dbReference>
<gene>
    <name evidence="3" type="ORF">VP01_2300g6</name>
</gene>
<comment type="caution">
    <text evidence="3">The sequence shown here is derived from an EMBL/GenBank/DDBJ whole genome shotgun (WGS) entry which is preliminary data.</text>
</comment>
<name>A0A0L6V7V4_9BASI</name>
<organism evidence="3 4">
    <name type="scientific">Puccinia sorghi</name>
    <dbReference type="NCBI Taxonomy" id="27349"/>
    <lineage>
        <taxon>Eukaryota</taxon>
        <taxon>Fungi</taxon>
        <taxon>Dikarya</taxon>
        <taxon>Basidiomycota</taxon>
        <taxon>Pucciniomycotina</taxon>
        <taxon>Pucciniomycetes</taxon>
        <taxon>Pucciniales</taxon>
        <taxon>Pucciniaceae</taxon>
        <taxon>Puccinia</taxon>
    </lineage>
</organism>
<sequence length="220" mass="24976">MRGPFVITLLAAYVWEAAITAGLYQAKLDSVHADLLHLQHNISALQSISKSNRHTEVEALCSRAKESLEKTRSTWKKITKAYGKRPWMASESIHKVSLEEHWYSCGRTLDTIYTHPHVLPESYPDYSQPVEACKETYQICQSSLKSIWSWQAPEPVPSGRYHQKDKEKRQERQKNHLIVSGPGDTGDKLRPCPAGQMACRISDHSTGYECIDVSRAKLAR</sequence>
<accession>A0A0L6V7V4</accession>
<dbReference type="STRING" id="27349.A0A0L6V7V4"/>
<feature type="signal peptide" evidence="2">
    <location>
        <begin position="1"/>
        <end position="21"/>
    </location>
</feature>
<dbReference type="OrthoDB" id="439917at2759"/>
<feature type="compositionally biased region" description="Basic and acidic residues" evidence="1">
    <location>
        <begin position="162"/>
        <end position="174"/>
    </location>
</feature>
<reference evidence="3 4" key="1">
    <citation type="submission" date="2015-08" db="EMBL/GenBank/DDBJ databases">
        <title>Next Generation Sequencing and Analysis of the Genome of Puccinia sorghi L Schw, the Causal Agent of Maize Common Rust.</title>
        <authorList>
            <person name="Rochi L."/>
            <person name="Burguener G."/>
            <person name="Darino M."/>
            <person name="Turjanski A."/>
            <person name="Kreff E."/>
            <person name="Dieguez M.J."/>
            <person name="Sacco F."/>
        </authorList>
    </citation>
    <scope>NUCLEOTIDE SEQUENCE [LARGE SCALE GENOMIC DNA]</scope>
    <source>
        <strain evidence="3 4">RO10H11247</strain>
    </source>
</reference>
<proteinExistence type="predicted"/>
<keyword evidence="2" id="KW-0732">Signal</keyword>
<evidence type="ECO:0000313" key="3">
    <source>
        <dbReference type="EMBL" id="KNZ56861.1"/>
    </source>
</evidence>
<feature type="chain" id="PRO_5005568356" evidence="2">
    <location>
        <begin position="22"/>
        <end position="220"/>
    </location>
</feature>
<dbReference type="Proteomes" id="UP000037035">
    <property type="component" value="Unassembled WGS sequence"/>
</dbReference>
<keyword evidence="4" id="KW-1185">Reference proteome</keyword>
<dbReference type="AlphaFoldDB" id="A0A0L6V7V4"/>
<dbReference type="VEuPathDB" id="FungiDB:VP01_2300g6"/>
<feature type="region of interest" description="Disordered" evidence="1">
    <location>
        <begin position="155"/>
        <end position="186"/>
    </location>
</feature>
<evidence type="ECO:0000256" key="1">
    <source>
        <dbReference type="SAM" id="MobiDB-lite"/>
    </source>
</evidence>